<dbReference type="Pfam" id="PF21661">
    <property type="entry name" value="DUF6860"/>
    <property type="match status" value="1"/>
</dbReference>
<feature type="domain" description="DUF4049" evidence="1">
    <location>
        <begin position="271"/>
        <end position="588"/>
    </location>
</feature>
<dbReference type="InterPro" id="IPR049206">
    <property type="entry name" value="DUF6860"/>
</dbReference>
<keyword evidence="4" id="KW-1185">Reference proteome</keyword>
<dbReference type="InterPro" id="IPR025123">
    <property type="entry name" value="DUF4049"/>
</dbReference>
<evidence type="ECO:0000259" key="1">
    <source>
        <dbReference type="Pfam" id="PF13258"/>
    </source>
</evidence>
<dbReference type="Proteomes" id="UP000001006">
    <property type="component" value="Chromosome"/>
</dbReference>
<evidence type="ECO:0000313" key="3">
    <source>
        <dbReference type="EMBL" id="AAN44964.1"/>
    </source>
</evidence>
<feature type="domain" description="DUF6860" evidence="2">
    <location>
        <begin position="102"/>
        <end position="226"/>
    </location>
</feature>
<dbReference type="PATRIC" id="fig|198214.7.peg.4127"/>
<dbReference type="GeneID" id="1026410"/>
<dbReference type="InterPro" id="IPR029052">
    <property type="entry name" value="Metallo-depent_PP-like"/>
</dbReference>
<dbReference type="SUPFAM" id="SSF56300">
    <property type="entry name" value="Metallo-dependent phosphatases"/>
    <property type="match status" value="1"/>
</dbReference>
<evidence type="ECO:0000259" key="2">
    <source>
        <dbReference type="Pfam" id="PF21661"/>
    </source>
</evidence>
<name>A0A0H2V470_SHIFL</name>
<dbReference type="KEGG" id="sfl:SF3505"/>
<protein>
    <submittedName>
        <fullName evidence="3">Uncharacterized protein</fullName>
    </submittedName>
</protein>
<dbReference type="PaxDb" id="198214-SF3505"/>
<accession>A0A0H2V470</accession>
<evidence type="ECO:0000313" key="4">
    <source>
        <dbReference type="Proteomes" id="UP000001006"/>
    </source>
</evidence>
<dbReference type="RefSeq" id="NP_709257.1">
    <property type="nucleotide sequence ID" value="NC_004337.2"/>
</dbReference>
<reference evidence="3 4" key="1">
    <citation type="journal article" date="2002" name="Nucleic Acids Res.">
        <title>Genome sequence of Shigella flexneri 2a: insights into pathogenicity through comparison with genomes of Escherichia coli K12 and O157.</title>
        <authorList>
            <person name="Jin Q."/>
            <person name="Yuan Z."/>
            <person name="Xu J."/>
            <person name="Wang Y."/>
            <person name="Shen Y."/>
            <person name="Lu W."/>
            <person name="Wang J."/>
            <person name="Liu H."/>
            <person name="Yang J."/>
            <person name="Yang F."/>
            <person name="Zhang X."/>
            <person name="Zhang J."/>
            <person name="Yang G."/>
            <person name="Wu H."/>
            <person name="Qu D."/>
            <person name="Dong J."/>
            <person name="Sun L."/>
            <person name="Xue Y."/>
            <person name="Zhao A."/>
            <person name="Gao Y."/>
            <person name="Zhu J."/>
            <person name="Kan B."/>
            <person name="Ding K."/>
            <person name="Chen S."/>
            <person name="Cheng H."/>
            <person name="Yao Z."/>
            <person name="He B."/>
            <person name="Chen R."/>
            <person name="Ma D."/>
            <person name="Qiang B."/>
            <person name="Wen Y."/>
            <person name="Hou Y."/>
            <person name="Yu J."/>
        </authorList>
    </citation>
    <scope>NUCLEOTIDE SEQUENCE [LARGE SCALE GENOMIC DNA]</scope>
    <source>
        <strain evidence="4">301 / Serotype 2a</strain>
    </source>
</reference>
<dbReference type="AlphaFoldDB" id="A0A0H2V470"/>
<proteinExistence type="predicted"/>
<dbReference type="Pfam" id="PF13258">
    <property type="entry name" value="DUF4049"/>
    <property type="match status" value="1"/>
</dbReference>
<sequence length="591" mass="68548">MFFFTIVFQGWIVFHYLVKDRIVSVLKISEHISIIVLYRRKYVFQTCIIYFLLTGQKYRGLFMKAIDNIFKYIPSNHKDKHSDKVNNHQHHSKVDKTHRSKIVEIDKLDNDSQIDNDFGMHIIYFLQHGHWRVNEHSLQMEKIWFYNSEPSIDIQEYNSFADNTTNTFIFTIIPDNNHVIKLSSPITVKIECKDGYYFINFSGDKSDIIYKVNGLSIIPENFFTLLSGNFKADWRWDVSKETFPKDKFDSYVKSVFSKIDFYKQCGVINPQNANTAYFGDTDGRVGAVLYSLLVSGHIGIREKGWSLLCELLKHEDMASSAYIHKNNKLLYNLLNTRDMILNELHQHVFLKDDAITPCIFLGDHTGDRFSTIFGDKYILTLLNSMRNMEGNKDSRINKNVIVLAGNHEINFNGNYTARLENYKLSAGDTYNLIKTLDVCNYNSETKVLTSHHGIIRNEENQCYCLGALQVPFNQMKDPIDPEELANICNKKHKQHMDDHLLHLIRSNAIAPTPVYENYFNNTTAFRPKPEDIFKCGQTLKKTKQKFGHYGLGVDQHQKIDNYTMGLNSWKIAPNERGDKKGVPGLSCFQPQ</sequence>
<organism evidence="3 4">
    <name type="scientific">Shigella flexneri</name>
    <dbReference type="NCBI Taxonomy" id="623"/>
    <lineage>
        <taxon>Bacteria</taxon>
        <taxon>Pseudomonadati</taxon>
        <taxon>Pseudomonadota</taxon>
        <taxon>Gammaproteobacteria</taxon>
        <taxon>Enterobacterales</taxon>
        <taxon>Enterobacteriaceae</taxon>
        <taxon>Shigella</taxon>
    </lineage>
</organism>
<gene>
    <name evidence="3" type="ordered locus">SF3505</name>
</gene>
<dbReference type="HOGENOM" id="CLU_038139_0_0_6"/>
<dbReference type="EMBL" id="AE005674">
    <property type="protein sequence ID" value="AAN44964.1"/>
    <property type="molecule type" value="Genomic_DNA"/>
</dbReference>